<dbReference type="RefSeq" id="WP_130650675.1">
    <property type="nucleotide sequence ID" value="NZ_BMHA01000019.1"/>
</dbReference>
<evidence type="ECO:0000313" key="3">
    <source>
        <dbReference type="Proteomes" id="UP000650511"/>
    </source>
</evidence>
<proteinExistence type="predicted"/>
<dbReference type="PANTHER" id="PTHR30388:SF6">
    <property type="entry name" value="XANTHINE DEHYDROGENASE SUBUNIT A-RELATED"/>
    <property type="match status" value="1"/>
</dbReference>
<protein>
    <submittedName>
        <fullName evidence="2">Xanthine dehydrogenase accessory factor</fullName>
    </submittedName>
</protein>
<dbReference type="PANTHER" id="PTHR30388">
    <property type="entry name" value="ALDEHYDE OXIDOREDUCTASE MOLYBDENUM COFACTOR ASSEMBLY PROTEIN"/>
    <property type="match status" value="1"/>
</dbReference>
<reference evidence="2" key="2">
    <citation type="submission" date="2020-09" db="EMBL/GenBank/DDBJ databases">
        <authorList>
            <person name="Sun Q."/>
            <person name="Zhou Y."/>
        </authorList>
    </citation>
    <scope>NUCLEOTIDE SEQUENCE</scope>
    <source>
        <strain evidence="2">CGMCC 1.14988</strain>
    </source>
</reference>
<dbReference type="Gene3D" id="3.40.50.720">
    <property type="entry name" value="NAD(P)-binding Rossmann-like Domain"/>
    <property type="match status" value="1"/>
</dbReference>
<accession>A0A8J3EVI7</accession>
<evidence type="ECO:0000313" key="2">
    <source>
        <dbReference type="EMBL" id="GGI09802.1"/>
    </source>
</evidence>
<dbReference type="InterPro" id="IPR027051">
    <property type="entry name" value="XdhC_Rossmann_dom"/>
</dbReference>
<dbReference type="OrthoDB" id="5242066at2"/>
<gene>
    <name evidence="2" type="ORF">GCM10011354_35880</name>
</gene>
<comment type="caution">
    <text evidence="2">The sequence shown here is derived from an EMBL/GenBank/DDBJ whole genome shotgun (WGS) entry which is preliminary data.</text>
</comment>
<evidence type="ECO:0000259" key="1">
    <source>
        <dbReference type="Pfam" id="PF13478"/>
    </source>
</evidence>
<dbReference type="EMBL" id="BMHA01000019">
    <property type="protein sequence ID" value="GGI09802.1"/>
    <property type="molecule type" value="Genomic_DNA"/>
</dbReference>
<reference evidence="2" key="1">
    <citation type="journal article" date="2014" name="Int. J. Syst. Evol. Microbiol.">
        <title>Complete genome sequence of Corynebacterium casei LMG S-19264T (=DSM 44701T), isolated from a smear-ripened cheese.</title>
        <authorList>
            <consortium name="US DOE Joint Genome Institute (JGI-PGF)"/>
            <person name="Walter F."/>
            <person name="Albersmeier A."/>
            <person name="Kalinowski J."/>
            <person name="Ruckert C."/>
        </authorList>
    </citation>
    <scope>NUCLEOTIDE SEQUENCE</scope>
    <source>
        <strain evidence="2">CGMCC 1.14988</strain>
    </source>
</reference>
<organism evidence="2 3">
    <name type="scientific">Egicoccus halophilus</name>
    <dbReference type="NCBI Taxonomy" id="1670830"/>
    <lineage>
        <taxon>Bacteria</taxon>
        <taxon>Bacillati</taxon>
        <taxon>Actinomycetota</taxon>
        <taxon>Nitriliruptoria</taxon>
        <taxon>Egicoccales</taxon>
        <taxon>Egicoccaceae</taxon>
        <taxon>Egicoccus</taxon>
    </lineage>
</organism>
<name>A0A8J3EVI7_9ACTN</name>
<dbReference type="Pfam" id="PF13478">
    <property type="entry name" value="XdhC_C"/>
    <property type="match status" value="1"/>
</dbReference>
<keyword evidence="3" id="KW-1185">Reference proteome</keyword>
<dbReference type="InterPro" id="IPR052698">
    <property type="entry name" value="MoCofactor_Util/Proc"/>
</dbReference>
<sequence>MADATDRACEVAHGTAADTGDMPEAARRLVAVYAGAVASYLLHWGREVGFQTVLLEPDRALVTRGHRAGADAVHHDPSQVSLHDADVVVTDHHRGDLGAVMAPLVRARPRWIGILGSPRHDGPHHAALAAEGVDEALIATVRRPIGLDIGSKTPAEIALSTLAGLLADRNGRAGGVHPAGA</sequence>
<dbReference type="Proteomes" id="UP000650511">
    <property type="component" value="Unassembled WGS sequence"/>
</dbReference>
<dbReference type="AlphaFoldDB" id="A0A8J3EVI7"/>
<feature type="domain" description="XdhC Rossmann" evidence="1">
    <location>
        <begin position="29"/>
        <end position="164"/>
    </location>
</feature>